<dbReference type="Pfam" id="PF04079">
    <property type="entry name" value="SMC_ScpB"/>
    <property type="match status" value="1"/>
</dbReference>
<keyword evidence="7" id="KW-1185">Reference proteome</keyword>
<accession>A0ABU7M1D1</accession>
<evidence type="ECO:0000313" key="7">
    <source>
        <dbReference type="Proteomes" id="UP001310692"/>
    </source>
</evidence>
<keyword evidence="1" id="KW-0963">Cytoplasm</keyword>
<feature type="region of interest" description="Disordered" evidence="5">
    <location>
        <begin position="215"/>
        <end position="241"/>
    </location>
</feature>
<keyword evidence="4" id="KW-0131">Cell cycle</keyword>
<proteinExistence type="predicted"/>
<dbReference type="Gene3D" id="1.10.10.10">
    <property type="entry name" value="Winged helix-like DNA-binding domain superfamily/Winged helix DNA-binding domain"/>
    <property type="match status" value="2"/>
</dbReference>
<reference evidence="6 7" key="1">
    <citation type="submission" date="2024-01" db="EMBL/GenBank/DDBJ databases">
        <title>Hyphobacterium bacterium isolated from marine sediment.</title>
        <authorList>
            <person name="Zhao S."/>
        </authorList>
    </citation>
    <scope>NUCLEOTIDE SEQUENCE [LARGE SCALE GENOMIC DNA]</scope>
    <source>
        <strain evidence="6 7">Y60-23</strain>
    </source>
</reference>
<evidence type="ECO:0000256" key="4">
    <source>
        <dbReference type="ARBA" id="ARBA00023306"/>
    </source>
</evidence>
<organism evidence="6 7">
    <name type="scientific">Hyphobacterium marinum</name>
    <dbReference type="NCBI Taxonomy" id="3116574"/>
    <lineage>
        <taxon>Bacteria</taxon>
        <taxon>Pseudomonadati</taxon>
        <taxon>Pseudomonadota</taxon>
        <taxon>Alphaproteobacteria</taxon>
        <taxon>Maricaulales</taxon>
        <taxon>Maricaulaceae</taxon>
        <taxon>Hyphobacterium</taxon>
    </lineage>
</organism>
<keyword evidence="3" id="KW-0159">Chromosome partition</keyword>
<sequence>MTDTPDPITEAIAKLRARAEHQGATETGSDEAGPRLAVDAERQRLRRLEALLFAASEPLDVETLQSRLPAETDIEALLATLAGEYENRGVRLSEVGGRWRFETAPDLAGLLAEIREEPRRLSDAALETLAIIAYHQPVTRAEIEEIRGVAVSKGTLDLLFELRWIRPRGRRRTPGRPVTYGTTEAFLDYFGLASIGDLPGVSDLKAAGLLDSRLPPGFSIPDPARPGGEEEDPLDPEADGHLFHVDYLDGDEGEEN</sequence>
<evidence type="ECO:0000256" key="3">
    <source>
        <dbReference type="ARBA" id="ARBA00022829"/>
    </source>
</evidence>
<dbReference type="SUPFAM" id="SSF46785">
    <property type="entry name" value="Winged helix' DNA-binding domain"/>
    <property type="match status" value="2"/>
</dbReference>
<dbReference type="InterPro" id="IPR036390">
    <property type="entry name" value="WH_DNA-bd_sf"/>
</dbReference>
<dbReference type="EMBL" id="JAZDRO010000007">
    <property type="protein sequence ID" value="MEE2567622.1"/>
    <property type="molecule type" value="Genomic_DNA"/>
</dbReference>
<protein>
    <submittedName>
        <fullName evidence="6">SMC-Scp complex subunit ScpB</fullName>
    </submittedName>
</protein>
<evidence type="ECO:0000256" key="1">
    <source>
        <dbReference type="ARBA" id="ARBA00022490"/>
    </source>
</evidence>
<dbReference type="InterPro" id="IPR036388">
    <property type="entry name" value="WH-like_DNA-bd_sf"/>
</dbReference>
<evidence type="ECO:0000256" key="2">
    <source>
        <dbReference type="ARBA" id="ARBA00022618"/>
    </source>
</evidence>
<keyword evidence="2" id="KW-0132">Cell division</keyword>
<evidence type="ECO:0000256" key="5">
    <source>
        <dbReference type="SAM" id="MobiDB-lite"/>
    </source>
</evidence>
<evidence type="ECO:0000313" key="6">
    <source>
        <dbReference type="EMBL" id="MEE2567622.1"/>
    </source>
</evidence>
<name>A0ABU7M1D1_9PROT</name>
<dbReference type="InterPro" id="IPR005234">
    <property type="entry name" value="ScpB_csome_segregation"/>
</dbReference>
<comment type="caution">
    <text evidence="6">The sequence shown here is derived from an EMBL/GenBank/DDBJ whole genome shotgun (WGS) entry which is preliminary data.</text>
</comment>
<dbReference type="PANTHER" id="PTHR34298">
    <property type="entry name" value="SEGREGATION AND CONDENSATION PROTEIN B"/>
    <property type="match status" value="1"/>
</dbReference>
<dbReference type="NCBIfam" id="TIGR00281">
    <property type="entry name" value="SMC-Scp complex subunit ScpB"/>
    <property type="match status" value="1"/>
</dbReference>
<dbReference type="PANTHER" id="PTHR34298:SF2">
    <property type="entry name" value="SEGREGATION AND CONDENSATION PROTEIN B"/>
    <property type="match status" value="1"/>
</dbReference>
<dbReference type="Proteomes" id="UP001310692">
    <property type="component" value="Unassembled WGS sequence"/>
</dbReference>
<gene>
    <name evidence="6" type="primary">scpB</name>
    <name evidence="6" type="ORF">V0U35_13135</name>
</gene>
<dbReference type="RefSeq" id="WP_330197191.1">
    <property type="nucleotide sequence ID" value="NZ_JAZDRO010000007.1"/>
</dbReference>